<dbReference type="SMART" id="SM00338">
    <property type="entry name" value="BRLZ"/>
    <property type="match status" value="1"/>
</dbReference>
<evidence type="ECO:0000313" key="9">
    <source>
        <dbReference type="Proteomes" id="UP000218231"/>
    </source>
</evidence>
<dbReference type="PANTHER" id="PTHR11462:SF35">
    <property type="entry name" value="TRANSCRIPTION FACTOR JRA"/>
    <property type="match status" value="1"/>
</dbReference>
<evidence type="ECO:0000259" key="7">
    <source>
        <dbReference type="PROSITE" id="PS50217"/>
    </source>
</evidence>
<feature type="region of interest" description="Disordered" evidence="6">
    <location>
        <begin position="161"/>
        <end position="266"/>
    </location>
</feature>
<feature type="compositionally biased region" description="Low complexity" evidence="6">
    <location>
        <begin position="184"/>
        <end position="204"/>
    </location>
</feature>
<organism evidence="8 9">
    <name type="scientific">Diploscapter pachys</name>
    <dbReference type="NCBI Taxonomy" id="2018661"/>
    <lineage>
        <taxon>Eukaryota</taxon>
        <taxon>Metazoa</taxon>
        <taxon>Ecdysozoa</taxon>
        <taxon>Nematoda</taxon>
        <taxon>Chromadorea</taxon>
        <taxon>Rhabditida</taxon>
        <taxon>Rhabditina</taxon>
        <taxon>Rhabditomorpha</taxon>
        <taxon>Rhabditoidea</taxon>
        <taxon>Rhabditidae</taxon>
        <taxon>Diploscapter</taxon>
    </lineage>
</organism>
<keyword evidence="2" id="KW-0805">Transcription regulation</keyword>
<evidence type="ECO:0000256" key="2">
    <source>
        <dbReference type="ARBA" id="ARBA00023015"/>
    </source>
</evidence>
<dbReference type="PRINTS" id="PR00043">
    <property type="entry name" value="LEUZIPPRJUN"/>
</dbReference>
<dbReference type="InterPro" id="IPR004827">
    <property type="entry name" value="bZIP"/>
</dbReference>
<dbReference type="OrthoDB" id="2187714at2759"/>
<dbReference type="GO" id="GO:0000981">
    <property type="term" value="F:DNA-binding transcription factor activity, RNA polymerase II-specific"/>
    <property type="evidence" value="ECO:0007669"/>
    <property type="project" value="TreeGrafter"/>
</dbReference>
<dbReference type="CDD" id="cd14696">
    <property type="entry name" value="bZIP_Jun"/>
    <property type="match status" value="1"/>
</dbReference>
<dbReference type="PANTHER" id="PTHR11462">
    <property type="entry name" value="JUN TRANSCRIPTION FACTOR-RELATED"/>
    <property type="match status" value="1"/>
</dbReference>
<gene>
    <name evidence="8" type="ORF">WR25_16404</name>
</gene>
<dbReference type="GO" id="GO:0051726">
    <property type="term" value="P:regulation of cell cycle"/>
    <property type="evidence" value="ECO:0007669"/>
    <property type="project" value="TreeGrafter"/>
</dbReference>
<evidence type="ECO:0000256" key="1">
    <source>
        <dbReference type="ARBA" id="ARBA00006882"/>
    </source>
</evidence>
<evidence type="ECO:0000256" key="3">
    <source>
        <dbReference type="ARBA" id="ARBA00023125"/>
    </source>
</evidence>
<evidence type="ECO:0000256" key="4">
    <source>
        <dbReference type="ARBA" id="ARBA00023163"/>
    </source>
</evidence>
<dbReference type="InterPro" id="IPR002112">
    <property type="entry name" value="Leuzip_Jun"/>
</dbReference>
<dbReference type="GO" id="GO:0042127">
    <property type="term" value="P:regulation of cell population proliferation"/>
    <property type="evidence" value="ECO:0007669"/>
    <property type="project" value="TreeGrafter"/>
</dbReference>
<name>A0A2A2L898_9BILA</name>
<proteinExistence type="inferred from homology"/>
<dbReference type="EMBL" id="LIAE01007051">
    <property type="protein sequence ID" value="PAV82392.1"/>
    <property type="molecule type" value="Genomic_DNA"/>
</dbReference>
<dbReference type="GO" id="GO:0005667">
    <property type="term" value="C:transcription regulator complex"/>
    <property type="evidence" value="ECO:0007669"/>
    <property type="project" value="TreeGrafter"/>
</dbReference>
<dbReference type="PROSITE" id="PS00036">
    <property type="entry name" value="BZIP_BASIC"/>
    <property type="match status" value="1"/>
</dbReference>
<dbReference type="PROSITE" id="PS50217">
    <property type="entry name" value="BZIP"/>
    <property type="match status" value="1"/>
</dbReference>
<dbReference type="Pfam" id="PF00170">
    <property type="entry name" value="bZIP_1"/>
    <property type="match status" value="1"/>
</dbReference>
<evidence type="ECO:0000313" key="8">
    <source>
        <dbReference type="EMBL" id="PAV82392.1"/>
    </source>
</evidence>
<dbReference type="Gene3D" id="1.20.5.170">
    <property type="match status" value="1"/>
</dbReference>
<dbReference type="InterPro" id="IPR050946">
    <property type="entry name" value="AP-1_TF_bZIP"/>
</dbReference>
<comment type="caution">
    <text evidence="8">The sequence shown here is derived from an EMBL/GenBank/DDBJ whole genome shotgun (WGS) entry which is preliminary data.</text>
</comment>
<feature type="domain" description="BZIP" evidence="7">
    <location>
        <begin position="255"/>
        <end position="318"/>
    </location>
</feature>
<dbReference type="Proteomes" id="UP000218231">
    <property type="component" value="Unassembled WGS sequence"/>
</dbReference>
<sequence>MMSSSTTLGVSESIEEAAIRARRDLLSLDLQQSQDFFQAYCALNAQIQKSAASTPVGPAEPNPFYSIVASTLVKNNDDVTTAQKHYTKGFFDALRCVQIKNGQDPEQLANPAINSPQAVLSYLTSHPELMSPTTAITPTAPSDLNVILKSIAAQTPLATTLTPTISRPSGFSPVFPPSMPGIDSSTLSTPTSSSVSSNSFPSTSRPDVLNLKKEASEEPTATPETSDRSRSSSAVPSSSRYGSKINGMNMDEQDRRKLERKRARNRVAASKCRQKKMDKIVELEGQVRDEKIRQSNLDEELTRLHNMMAQLQNLINAHNQRGCPGN</sequence>
<feature type="compositionally biased region" description="Low complexity" evidence="6">
    <location>
        <begin position="231"/>
        <end position="243"/>
    </location>
</feature>
<accession>A0A2A2L898</accession>
<keyword evidence="4" id="KW-0804">Transcription</keyword>
<evidence type="ECO:0000256" key="6">
    <source>
        <dbReference type="SAM" id="MobiDB-lite"/>
    </source>
</evidence>
<keyword evidence="5" id="KW-0175">Coiled coil</keyword>
<dbReference type="STRING" id="2018661.A0A2A2L898"/>
<dbReference type="AlphaFoldDB" id="A0A2A2L898"/>
<reference evidence="8 9" key="1">
    <citation type="journal article" date="2017" name="Curr. Biol.">
        <title>Genome architecture and evolution of a unichromosomal asexual nematode.</title>
        <authorList>
            <person name="Fradin H."/>
            <person name="Zegar C."/>
            <person name="Gutwein M."/>
            <person name="Lucas J."/>
            <person name="Kovtun M."/>
            <person name="Corcoran D."/>
            <person name="Baugh L.R."/>
            <person name="Kiontke K."/>
            <person name="Gunsalus K."/>
            <person name="Fitch D.H."/>
            <person name="Piano F."/>
        </authorList>
    </citation>
    <scope>NUCLEOTIDE SEQUENCE [LARGE SCALE GENOMIC DNA]</scope>
    <source>
        <strain evidence="8">PF1309</strain>
    </source>
</reference>
<dbReference type="InterPro" id="IPR046347">
    <property type="entry name" value="bZIP_sf"/>
</dbReference>
<comment type="similarity">
    <text evidence="1">Belongs to the bZIP family. Jun subfamily.</text>
</comment>
<dbReference type="GO" id="GO:0000978">
    <property type="term" value="F:RNA polymerase II cis-regulatory region sequence-specific DNA binding"/>
    <property type="evidence" value="ECO:0007669"/>
    <property type="project" value="TreeGrafter"/>
</dbReference>
<dbReference type="SUPFAM" id="SSF57959">
    <property type="entry name" value="Leucine zipper domain"/>
    <property type="match status" value="1"/>
</dbReference>
<evidence type="ECO:0000256" key="5">
    <source>
        <dbReference type="SAM" id="Coils"/>
    </source>
</evidence>
<keyword evidence="9" id="KW-1185">Reference proteome</keyword>
<protein>
    <recommendedName>
        <fullName evidence="7">BZIP domain-containing protein</fullName>
    </recommendedName>
</protein>
<feature type="coiled-coil region" evidence="5">
    <location>
        <begin position="280"/>
        <end position="321"/>
    </location>
</feature>
<keyword evidence="3" id="KW-0238">DNA-binding</keyword>